<dbReference type="PANTHER" id="PTHR34512">
    <property type="entry name" value="CELL SURFACE PROTEIN"/>
    <property type="match status" value="1"/>
</dbReference>
<dbReference type="InterPro" id="IPR002372">
    <property type="entry name" value="PQQ_rpt_dom"/>
</dbReference>
<evidence type="ECO:0000313" key="4">
    <source>
        <dbReference type="Proteomes" id="UP001202674"/>
    </source>
</evidence>
<evidence type="ECO:0000256" key="1">
    <source>
        <dbReference type="SAM" id="MobiDB-lite"/>
    </source>
</evidence>
<dbReference type="SMART" id="SM00564">
    <property type="entry name" value="PQQ"/>
    <property type="match status" value="5"/>
</dbReference>
<dbReference type="InterPro" id="IPR011047">
    <property type="entry name" value="Quinoprotein_ADH-like_sf"/>
</dbReference>
<organism evidence="3 4">
    <name type="scientific">Natranaeroarchaeum aerophilus</name>
    <dbReference type="NCBI Taxonomy" id="2917711"/>
    <lineage>
        <taxon>Archaea</taxon>
        <taxon>Methanobacteriati</taxon>
        <taxon>Methanobacteriota</taxon>
        <taxon>Stenosarchaea group</taxon>
        <taxon>Halobacteria</taxon>
        <taxon>Halobacteriales</taxon>
        <taxon>Natronoarchaeaceae</taxon>
        <taxon>Natranaeroarchaeum</taxon>
    </lineage>
</organism>
<feature type="region of interest" description="Disordered" evidence="1">
    <location>
        <begin position="33"/>
        <end position="71"/>
    </location>
</feature>
<sequence>MTDQEVNIHRRTALRRVGCAALVGTAGCTDRLVDHSDDRPGSERTAGHMDGDWPMEHNDPTNSRAVSVAGPTGDVDVRWTREVDATLTGDPMVANSLVYHSTPESETITAFEAATGDRIATALTGATNGSPLYIAHNVGLVFEANGTGGIVRAIDIETGEEQWQESFSTHIAPMANYANGRFYVGTLFGGELYALDEQNGTVLWTYETADTTPGAPAADGNLVVVTTGELLVGLSTATGERLWSVRLDGEPAADPVLVSGTVLVGDDAGTVHAFDRSGTPKWHRTVSNRAVYSLAVEASTVYAGTTAGVWGLDLDSGEHLVTAHENNAAEGITAAGDRLYIAGGSRVTALSYSSFEPDWTLELDALLRDGPTVLDSGVYVTTRPTGNESVANDVPIPATLHALVEA</sequence>
<dbReference type="AlphaFoldDB" id="A0AAE3K609"/>
<feature type="domain" description="Pyrrolo-quinoline quinone repeat" evidence="2">
    <location>
        <begin position="149"/>
        <end position="288"/>
    </location>
</feature>
<keyword evidence="4" id="KW-1185">Reference proteome</keyword>
<gene>
    <name evidence="3" type="ORF">AArcSt11_01345</name>
</gene>
<protein>
    <submittedName>
        <fullName evidence="3">PQQ-binding-like beta-propeller repeat protein</fullName>
    </submittedName>
</protein>
<feature type="compositionally biased region" description="Basic and acidic residues" evidence="1">
    <location>
        <begin position="33"/>
        <end position="59"/>
    </location>
</feature>
<dbReference type="InterPro" id="IPR018391">
    <property type="entry name" value="PQQ_b-propeller_rpt"/>
</dbReference>
<dbReference type="Gene3D" id="2.130.10.10">
    <property type="entry name" value="YVTN repeat-like/Quinoprotein amine dehydrogenase"/>
    <property type="match status" value="2"/>
</dbReference>
<accession>A0AAE3K609</accession>
<reference evidence="3 4" key="1">
    <citation type="journal article" date="2022" name="Syst. Appl. Microbiol.">
        <title>Natronocalculus amylovorans gen. nov., sp. nov., and Natranaeroarchaeum aerophilus sp. nov., dominant culturable amylolytic natronoarchaea from hypersaline soda lakes in southwestern Siberia.</title>
        <authorList>
            <person name="Sorokin D.Y."/>
            <person name="Elcheninov A.G."/>
            <person name="Khizhniak T.V."/>
            <person name="Koenen M."/>
            <person name="Bale N.J."/>
            <person name="Damste J.S.S."/>
            <person name="Kublanov I.V."/>
        </authorList>
    </citation>
    <scope>NUCLEOTIDE SEQUENCE [LARGE SCALE GENOMIC DNA]</scope>
    <source>
        <strain evidence="3 4">AArc-St1-1</strain>
    </source>
</reference>
<dbReference type="Pfam" id="PF13360">
    <property type="entry name" value="PQQ_2"/>
    <property type="match status" value="1"/>
</dbReference>
<evidence type="ECO:0000259" key="2">
    <source>
        <dbReference type="Pfam" id="PF13360"/>
    </source>
</evidence>
<dbReference type="Proteomes" id="UP001202674">
    <property type="component" value="Unassembled WGS sequence"/>
</dbReference>
<dbReference type="PANTHER" id="PTHR34512:SF30">
    <property type="entry name" value="OUTER MEMBRANE PROTEIN ASSEMBLY FACTOR BAMB"/>
    <property type="match status" value="1"/>
</dbReference>
<dbReference type="SUPFAM" id="SSF50998">
    <property type="entry name" value="Quinoprotein alcohol dehydrogenase-like"/>
    <property type="match status" value="2"/>
</dbReference>
<dbReference type="RefSeq" id="WP_250593847.1">
    <property type="nucleotide sequence ID" value="NZ_JAKRVY010000001.1"/>
</dbReference>
<dbReference type="InterPro" id="IPR015943">
    <property type="entry name" value="WD40/YVTN_repeat-like_dom_sf"/>
</dbReference>
<comment type="caution">
    <text evidence="3">The sequence shown here is derived from an EMBL/GenBank/DDBJ whole genome shotgun (WGS) entry which is preliminary data.</text>
</comment>
<evidence type="ECO:0000313" key="3">
    <source>
        <dbReference type="EMBL" id="MCL9812294.1"/>
    </source>
</evidence>
<dbReference type="EMBL" id="JAKRVY010000001">
    <property type="protein sequence ID" value="MCL9812294.1"/>
    <property type="molecule type" value="Genomic_DNA"/>
</dbReference>
<proteinExistence type="predicted"/>
<name>A0AAE3K609_9EURY</name>